<evidence type="ECO:0000259" key="1">
    <source>
        <dbReference type="Pfam" id="PF08281"/>
    </source>
</evidence>
<dbReference type="GO" id="GO:0016987">
    <property type="term" value="F:sigma factor activity"/>
    <property type="evidence" value="ECO:0007669"/>
    <property type="project" value="InterPro"/>
</dbReference>
<proteinExistence type="predicted"/>
<dbReference type="GO" id="GO:0006352">
    <property type="term" value="P:DNA-templated transcription initiation"/>
    <property type="evidence" value="ECO:0007669"/>
    <property type="project" value="InterPro"/>
</dbReference>
<gene>
    <name evidence="2" type="ORF">GT409_10475</name>
</gene>
<protein>
    <recommendedName>
        <fullName evidence="1">RNA polymerase sigma factor 70 region 4 type 2 domain-containing protein</fullName>
    </recommendedName>
</protein>
<name>A0A6P1MCS1_9BACT</name>
<dbReference type="InterPro" id="IPR036388">
    <property type="entry name" value="WH-like_DNA-bd_sf"/>
</dbReference>
<sequence>MTCHTCPHYEDVMRGVYSANPWRESPCAKCNLNEIAPHEVPLDEEHPPAEALSTPADGTDVSTLLPADVLTQFVTGFLSLPPEQRDVVSLRYQGLPYKEIAARQGVTTQCVEKRHRLAMRDWPVLESLFPFKVACRNYRRSRKHEQKSCQ</sequence>
<evidence type="ECO:0000313" key="2">
    <source>
        <dbReference type="EMBL" id="QHI69858.1"/>
    </source>
</evidence>
<dbReference type="KEGG" id="taer:GT409_10475"/>
<evidence type="ECO:0000313" key="3">
    <source>
        <dbReference type="Proteomes" id="UP000464954"/>
    </source>
</evidence>
<dbReference type="GO" id="GO:0003677">
    <property type="term" value="F:DNA binding"/>
    <property type="evidence" value="ECO:0007669"/>
    <property type="project" value="InterPro"/>
</dbReference>
<reference evidence="2 3" key="1">
    <citation type="submission" date="2020-01" db="EMBL/GenBank/DDBJ databases">
        <title>Ponticoccus aerotolerans gen. nov., sp. nov., an anaerobic bacterium and proposal of Ponticoccusceae fam. nov., Ponticoccusles ord. nov. and Ponticoccuse classis nov. in the phylum Kiritimatiellaeota.</title>
        <authorList>
            <person name="Zhou L.Y."/>
            <person name="Du Z.J."/>
        </authorList>
    </citation>
    <scope>NUCLEOTIDE SEQUENCE [LARGE SCALE GENOMIC DNA]</scope>
    <source>
        <strain evidence="2 3">S-5007</strain>
    </source>
</reference>
<organism evidence="2 3">
    <name type="scientific">Tichowtungia aerotolerans</name>
    <dbReference type="NCBI Taxonomy" id="2697043"/>
    <lineage>
        <taxon>Bacteria</taxon>
        <taxon>Pseudomonadati</taxon>
        <taxon>Kiritimatiellota</taxon>
        <taxon>Tichowtungiia</taxon>
        <taxon>Tichowtungiales</taxon>
        <taxon>Tichowtungiaceae</taxon>
        <taxon>Tichowtungia</taxon>
    </lineage>
</organism>
<dbReference type="RefSeq" id="WP_160629040.1">
    <property type="nucleotide sequence ID" value="NZ_CP047593.1"/>
</dbReference>
<dbReference type="Gene3D" id="1.10.10.10">
    <property type="entry name" value="Winged helix-like DNA-binding domain superfamily/Winged helix DNA-binding domain"/>
    <property type="match status" value="1"/>
</dbReference>
<dbReference type="SUPFAM" id="SSF88659">
    <property type="entry name" value="Sigma3 and sigma4 domains of RNA polymerase sigma factors"/>
    <property type="match status" value="1"/>
</dbReference>
<dbReference type="EMBL" id="CP047593">
    <property type="protein sequence ID" value="QHI69858.1"/>
    <property type="molecule type" value="Genomic_DNA"/>
</dbReference>
<keyword evidence="3" id="KW-1185">Reference proteome</keyword>
<feature type="domain" description="RNA polymerase sigma factor 70 region 4 type 2" evidence="1">
    <location>
        <begin position="79"/>
        <end position="120"/>
    </location>
</feature>
<dbReference type="AlphaFoldDB" id="A0A6P1MCS1"/>
<dbReference type="Pfam" id="PF08281">
    <property type="entry name" value="Sigma70_r4_2"/>
    <property type="match status" value="1"/>
</dbReference>
<dbReference type="InterPro" id="IPR013249">
    <property type="entry name" value="RNA_pol_sigma70_r4_t2"/>
</dbReference>
<dbReference type="Proteomes" id="UP000464954">
    <property type="component" value="Chromosome"/>
</dbReference>
<accession>A0A6P1MCS1</accession>
<dbReference type="InterPro" id="IPR013324">
    <property type="entry name" value="RNA_pol_sigma_r3/r4-like"/>
</dbReference>